<comment type="caution">
    <text evidence="1">The sequence shown here is derived from an EMBL/GenBank/DDBJ whole genome shotgun (WGS) entry which is preliminary data.</text>
</comment>
<accession>A0A9Q4JFN0</accession>
<dbReference type="AlphaFoldDB" id="A0A9Q4JFN0"/>
<sequence>MSDDIKNYGKSIRARLLNVARVEKVFFQTILTRYFQERLLYRISLTHYRNNFYLKGGALMYAYERFSARPTLDIDFLGANISNDGKKIISVFKEICAVPCEEDGVNFDLSHITAQNITEFKDYHGIRLSIPVTMDTIVQVMTMDIGFGDVVTPEAIPLDYPNLLKHLPVANILAYSIETVIAEKMPAVIDLADQSSRMKDYYDLYQILSTNQYDVEVLKEATKRTFENRHTEYKTDTMFFKAEYPGNAEMQARWKAFIRKITSKSELSFSDVVRYLQTTLKPYWENLKHEYE</sequence>
<dbReference type="Proteomes" id="UP001079672">
    <property type="component" value="Unassembled WGS sequence"/>
</dbReference>
<organism evidence="1 2">
    <name type="scientific">Bacteroides fragilis</name>
    <dbReference type="NCBI Taxonomy" id="817"/>
    <lineage>
        <taxon>Bacteria</taxon>
        <taxon>Pseudomonadati</taxon>
        <taxon>Bacteroidota</taxon>
        <taxon>Bacteroidia</taxon>
        <taxon>Bacteroidales</taxon>
        <taxon>Bacteroidaceae</taxon>
        <taxon>Bacteroides</taxon>
    </lineage>
</organism>
<keyword evidence="1" id="KW-0808">Transferase</keyword>
<protein>
    <submittedName>
        <fullName evidence="1">Nucleotidyl transferase AbiEii/AbiGii toxin family protein</fullName>
    </submittedName>
</protein>
<evidence type="ECO:0000313" key="1">
    <source>
        <dbReference type="EMBL" id="MCZ2686851.1"/>
    </source>
</evidence>
<dbReference type="GO" id="GO:0016740">
    <property type="term" value="F:transferase activity"/>
    <property type="evidence" value="ECO:0007669"/>
    <property type="project" value="UniProtKB-KW"/>
</dbReference>
<dbReference type="EMBL" id="JAPTZU010000002">
    <property type="protein sequence ID" value="MCZ2686851.1"/>
    <property type="molecule type" value="Genomic_DNA"/>
</dbReference>
<gene>
    <name evidence="1" type="ORF">O1433_04970</name>
</gene>
<proteinExistence type="predicted"/>
<reference evidence="1" key="1">
    <citation type="submission" date="2022-12" db="EMBL/GenBank/DDBJ databases">
        <title>Development of a Multilocus Sequence Typing Scheme for Bacteroides fragilis Based on Whole Genome Sequencing Data and Clinical Application.</title>
        <authorList>
            <person name="Nielsen F.D."/>
            <person name="Justesen U.S."/>
        </authorList>
    </citation>
    <scope>NUCLEOTIDE SEQUENCE</scope>
    <source>
        <strain evidence="1">BF_AM_ODE_DK_2015_4</strain>
    </source>
</reference>
<dbReference type="RefSeq" id="WP_032540716.1">
    <property type="nucleotide sequence ID" value="NZ_CP037440.1"/>
</dbReference>
<name>A0A9Q4JFN0_BACFG</name>
<dbReference type="InterPro" id="IPR014942">
    <property type="entry name" value="AbiEii"/>
</dbReference>
<dbReference type="Pfam" id="PF08843">
    <property type="entry name" value="AbiEii"/>
    <property type="match status" value="1"/>
</dbReference>
<evidence type="ECO:0000313" key="2">
    <source>
        <dbReference type="Proteomes" id="UP001079672"/>
    </source>
</evidence>